<feature type="region of interest" description="Disordered" evidence="1">
    <location>
        <begin position="166"/>
        <end position="185"/>
    </location>
</feature>
<organism evidence="2 3">
    <name type="scientific">Armillaria ostoyae</name>
    <name type="common">Armillaria root rot fungus</name>
    <dbReference type="NCBI Taxonomy" id="47428"/>
    <lineage>
        <taxon>Eukaryota</taxon>
        <taxon>Fungi</taxon>
        <taxon>Dikarya</taxon>
        <taxon>Basidiomycota</taxon>
        <taxon>Agaricomycotina</taxon>
        <taxon>Agaricomycetes</taxon>
        <taxon>Agaricomycetidae</taxon>
        <taxon>Agaricales</taxon>
        <taxon>Marasmiineae</taxon>
        <taxon>Physalacriaceae</taxon>
        <taxon>Armillaria</taxon>
    </lineage>
</organism>
<feature type="compositionally biased region" description="Polar residues" evidence="1">
    <location>
        <begin position="1"/>
        <end position="14"/>
    </location>
</feature>
<protein>
    <submittedName>
        <fullName evidence="2">Uncharacterized protein</fullName>
    </submittedName>
</protein>
<keyword evidence="3" id="KW-1185">Reference proteome</keyword>
<dbReference type="Proteomes" id="UP000219338">
    <property type="component" value="Unassembled WGS sequence"/>
</dbReference>
<proteinExistence type="predicted"/>
<accession>A0A284S6V0</accession>
<feature type="region of interest" description="Disordered" evidence="1">
    <location>
        <begin position="1"/>
        <end position="24"/>
    </location>
</feature>
<reference evidence="3" key="1">
    <citation type="journal article" date="2017" name="Nat. Ecol. Evol.">
        <title>Genome expansion and lineage-specific genetic innovations in the forest pathogenic fungi Armillaria.</title>
        <authorList>
            <person name="Sipos G."/>
            <person name="Prasanna A.N."/>
            <person name="Walter M.C."/>
            <person name="O'Connor E."/>
            <person name="Balint B."/>
            <person name="Krizsan K."/>
            <person name="Kiss B."/>
            <person name="Hess J."/>
            <person name="Varga T."/>
            <person name="Slot J."/>
            <person name="Riley R."/>
            <person name="Boka B."/>
            <person name="Rigling D."/>
            <person name="Barry K."/>
            <person name="Lee J."/>
            <person name="Mihaltcheva S."/>
            <person name="LaButti K."/>
            <person name="Lipzen A."/>
            <person name="Waldron R."/>
            <person name="Moloney N.M."/>
            <person name="Sperisen C."/>
            <person name="Kredics L."/>
            <person name="Vagvoelgyi C."/>
            <person name="Patrignani A."/>
            <person name="Fitzpatrick D."/>
            <person name="Nagy I."/>
            <person name="Doyle S."/>
            <person name="Anderson J.B."/>
            <person name="Grigoriev I.V."/>
            <person name="Gueldener U."/>
            <person name="Muensterkoetter M."/>
            <person name="Nagy L.G."/>
        </authorList>
    </citation>
    <scope>NUCLEOTIDE SEQUENCE [LARGE SCALE GENOMIC DNA]</scope>
    <source>
        <strain evidence="3">C18/9</strain>
    </source>
</reference>
<evidence type="ECO:0000313" key="3">
    <source>
        <dbReference type="Proteomes" id="UP000219338"/>
    </source>
</evidence>
<dbReference type="AlphaFoldDB" id="A0A284S6V0"/>
<evidence type="ECO:0000256" key="1">
    <source>
        <dbReference type="SAM" id="MobiDB-lite"/>
    </source>
</evidence>
<dbReference type="EMBL" id="FUEG01000037">
    <property type="protein sequence ID" value="SJL16733.1"/>
    <property type="molecule type" value="Genomic_DNA"/>
</dbReference>
<sequence>MSGLSKTVDSTTDDASPPSAWVPKQASGLHGMELNDEVWWVPPARPSLLQLPAPALQILGLRKDGRDGNETFDYEELGPLGEHALDLTPRFPGLFTDVCCSDVPEPSSQTSAPFSDFYPTLSNAPASRSALTKGPVHESGASLPAKLSPLPSCVCSPRRLVLKDASQMPSLSQEGTKKPTRTSLPSPSIRDLLAHIIPLAPSSALWILGFTDIDPPPPINTCLCKKEFGLHIMFDEQRRIVSGWSRDTCGLFETGIGHQIARFFTAGTSILATDSSVNFGTWGWSAKLSIFRVPATTNSQWLAELRVWRTNAPDVGRIGIFVGLFSAISVAEPTTVQATETSSLTVLARNGSLHPQPNSLLSDFRPTLFDALVNAPASRSVSLWPCAVYVNSDTWAWSNGMRLSSSLERVSATTARSPVLSLDVTIAPYEADTNSHLFLLLALQDSEYQLLFGNAICSQVVQSISLPTWQDPFGEYSCPRCVEELASGCTLPYFYGKHRLTLPDLLQGPRRWSQNNTMNY</sequence>
<gene>
    <name evidence="2" type="ORF">ARMOST_20262</name>
</gene>
<name>A0A284S6V0_ARMOS</name>
<evidence type="ECO:0000313" key="2">
    <source>
        <dbReference type="EMBL" id="SJL16733.1"/>
    </source>
</evidence>